<dbReference type="RefSeq" id="WP_082867271.1">
    <property type="nucleotide sequence ID" value="NZ_LQRA01000121.1"/>
</dbReference>
<evidence type="ECO:0000313" key="2">
    <source>
        <dbReference type="EMBL" id="KZE70484.1"/>
    </source>
</evidence>
<name>A0A163SZD3_9BACL</name>
<keyword evidence="3" id="KW-1185">Reference proteome</keyword>
<dbReference type="InterPro" id="IPR013597">
    <property type="entry name" value="Mat_intron_G2"/>
</dbReference>
<protein>
    <recommendedName>
        <fullName evidence="1">Group II intron maturase-specific domain-containing protein</fullName>
    </recommendedName>
</protein>
<evidence type="ECO:0000313" key="3">
    <source>
        <dbReference type="Proteomes" id="UP000076563"/>
    </source>
</evidence>
<dbReference type="Pfam" id="PF08388">
    <property type="entry name" value="GIIM"/>
    <property type="match status" value="1"/>
</dbReference>
<sequence length="106" mass="12806">MSSASNQAKKSMRQTIRNWRIQIKLEKTLEDLSKMFIPVLRGWVNFNGRYYKAEMYSVHRRSNRAMVNGAMRKYKRFRQRCKRALDWLAKLQSENRKSSFNGRRTI</sequence>
<reference evidence="3" key="1">
    <citation type="submission" date="2016-01" db="EMBL/GenBank/DDBJ databases">
        <title>Draft genome of Chromobacterium sp. F49.</title>
        <authorList>
            <person name="Hong K.W."/>
        </authorList>
    </citation>
    <scope>NUCLEOTIDE SEQUENCE [LARGE SCALE GENOMIC DNA]</scope>
    <source>
        <strain evidence="3">M63</strain>
    </source>
</reference>
<feature type="domain" description="Group II intron maturase-specific" evidence="1">
    <location>
        <begin position="10"/>
        <end position="83"/>
    </location>
</feature>
<dbReference type="AlphaFoldDB" id="A0A163SZD3"/>
<dbReference type="STRING" id="1007103.GCA_000213315_00128"/>
<accession>A0A163SZD3</accession>
<dbReference type="Proteomes" id="UP000076563">
    <property type="component" value="Unassembled WGS sequence"/>
</dbReference>
<comment type="caution">
    <text evidence="2">The sequence shown here is derived from an EMBL/GenBank/DDBJ whole genome shotgun (WGS) entry which is preliminary data.</text>
</comment>
<dbReference type="EMBL" id="LQRA01000121">
    <property type="protein sequence ID" value="KZE70484.1"/>
    <property type="molecule type" value="Genomic_DNA"/>
</dbReference>
<proteinExistence type="predicted"/>
<gene>
    <name evidence="2" type="ORF">AV654_06260</name>
</gene>
<organism evidence="2 3">
    <name type="scientific">Paenibacillus elgii</name>
    <dbReference type="NCBI Taxonomy" id="189691"/>
    <lineage>
        <taxon>Bacteria</taxon>
        <taxon>Bacillati</taxon>
        <taxon>Bacillota</taxon>
        <taxon>Bacilli</taxon>
        <taxon>Bacillales</taxon>
        <taxon>Paenibacillaceae</taxon>
        <taxon>Paenibacillus</taxon>
    </lineage>
</organism>
<evidence type="ECO:0000259" key="1">
    <source>
        <dbReference type="Pfam" id="PF08388"/>
    </source>
</evidence>